<accession>A0A850Q966</accession>
<dbReference type="GO" id="GO:0051607">
    <property type="term" value="P:defense response to virus"/>
    <property type="evidence" value="ECO:0007669"/>
    <property type="project" value="UniProtKB-KW"/>
</dbReference>
<name>A0A850Q966_9RHOB</name>
<gene>
    <name evidence="3" type="ORF">HJ536_08075</name>
</gene>
<dbReference type="RefSeq" id="WP_177157353.1">
    <property type="nucleotide sequence ID" value="NZ_JABCJE010000003.1"/>
</dbReference>
<dbReference type="EMBL" id="JABCJE010000003">
    <property type="protein sequence ID" value="NVO23310.1"/>
    <property type="molecule type" value="Genomic_DNA"/>
</dbReference>
<proteinExistence type="predicted"/>
<comment type="caution">
    <text evidence="3">The sequence shown here is derived from an EMBL/GenBank/DDBJ whole genome shotgun (WGS) entry which is preliminary data.</text>
</comment>
<evidence type="ECO:0000256" key="1">
    <source>
        <dbReference type="ARBA" id="ARBA00023118"/>
    </source>
</evidence>
<reference evidence="3 4" key="1">
    <citation type="submission" date="2020-04" db="EMBL/GenBank/DDBJ databases">
        <title>Donghicola sp., a member of the Rhodobacteraceae family isolated from mangrove forest in Thailand.</title>
        <authorList>
            <person name="Charoenyingcharoen P."/>
            <person name="Yukphan P."/>
        </authorList>
    </citation>
    <scope>NUCLEOTIDE SEQUENCE [LARGE SCALE GENOMIC DNA]</scope>
    <source>
        <strain evidence="3 4">B5-SW-15</strain>
    </source>
</reference>
<evidence type="ECO:0000259" key="2">
    <source>
        <dbReference type="Pfam" id="PF03787"/>
    </source>
</evidence>
<dbReference type="InterPro" id="IPR005537">
    <property type="entry name" value="RAMP_III_fam"/>
</dbReference>
<sequence>MIWTADFDVVTPLFGAGNDQSVPEIRLTSIKNEIVFWWRAIAFQSYLAATKDPAPYREALSRLQKDERLLFGDATRGQGLFVAALSGKSGDKLTANALFDPKKRPGVTYMGYGLAENCKNREYVEDARFTLTFRFKPAVARDPAKAELLKSLYRAIRMTGLIGAFGGRKRRGFGSLSLRAFEGCPYCDEFVPVVDAPDLKQQIAALAGSRNVGGQQWELSAFAKETEIRIWSSGGFKSGQDALEAAGNEFRTYRSWKPLLYNFRPDHDWFKSAWSTDKEHDQSKWRCRPNNVPERAAFGLPHNYFKYGKNVGLENLKAKVAPSETDVERRASPLIFRIARVGKIYVPVAIFFDNLFLPNFKNGTVGTLKIAGDSNVKYRYERQVILDFLDGAIRHGSAGSRGSAGNAPFGERVA</sequence>
<dbReference type="AlphaFoldDB" id="A0A850Q966"/>
<organism evidence="3 4">
    <name type="scientific">Donghicola mangrovi</name>
    <dbReference type="NCBI Taxonomy" id="2729614"/>
    <lineage>
        <taxon>Bacteria</taxon>
        <taxon>Pseudomonadati</taxon>
        <taxon>Pseudomonadota</taxon>
        <taxon>Alphaproteobacteria</taxon>
        <taxon>Rhodobacterales</taxon>
        <taxon>Roseobacteraceae</taxon>
        <taxon>Donghicola</taxon>
    </lineage>
</organism>
<evidence type="ECO:0000313" key="4">
    <source>
        <dbReference type="Proteomes" id="UP000592216"/>
    </source>
</evidence>
<feature type="domain" description="CRISPR type III-associated protein" evidence="2">
    <location>
        <begin position="7"/>
        <end position="177"/>
    </location>
</feature>
<keyword evidence="1" id="KW-0051">Antiviral defense</keyword>
<protein>
    <recommendedName>
        <fullName evidence="2">CRISPR type III-associated protein domain-containing protein</fullName>
    </recommendedName>
</protein>
<evidence type="ECO:0000313" key="3">
    <source>
        <dbReference type="EMBL" id="NVO23310.1"/>
    </source>
</evidence>
<dbReference type="Pfam" id="PF03787">
    <property type="entry name" value="RAMPs"/>
    <property type="match status" value="1"/>
</dbReference>
<dbReference type="Proteomes" id="UP000592216">
    <property type="component" value="Unassembled WGS sequence"/>
</dbReference>